<accession>A0A6P1TRD5</accession>
<dbReference type="InterPro" id="IPR002942">
    <property type="entry name" value="S4_RNA-bd"/>
</dbReference>
<proteinExistence type="inferred from homology"/>
<dbReference type="PROSITE" id="PS50889">
    <property type="entry name" value="S4"/>
    <property type="match status" value="1"/>
</dbReference>
<dbReference type="SUPFAM" id="SSF55120">
    <property type="entry name" value="Pseudouridine synthase"/>
    <property type="match status" value="1"/>
</dbReference>
<dbReference type="PROSITE" id="PS01149">
    <property type="entry name" value="PSI_RSU"/>
    <property type="match status" value="1"/>
</dbReference>
<dbReference type="InterPro" id="IPR000748">
    <property type="entry name" value="PsdUridine_synth_RsuA/RluB/E/F"/>
</dbReference>
<evidence type="ECO:0000256" key="4">
    <source>
        <dbReference type="RuleBase" id="RU003887"/>
    </source>
</evidence>
<dbReference type="SUPFAM" id="SSF55174">
    <property type="entry name" value="Alpha-L RNA-binding motif"/>
    <property type="match status" value="1"/>
</dbReference>
<evidence type="ECO:0000256" key="2">
    <source>
        <dbReference type="ARBA" id="ARBA00023235"/>
    </source>
</evidence>
<sequence length="399" mass="44820">MAKRTKKLIENTSNDTDIRVNKYLSDAGVCSRREADKYISEGRVTIDGVTAVMGSKIQKGQVILLDGKAVDKDESLVLIAFHKPRGIVCTTDKREKDNIIDFIQYPKRIYPIGRLDKDSEGLILLTNDGDIVNKILRAGNNHEKEYIVTLNKAITSEFLKGMAAGVPILDTITRPCPIKALDKFTFQIILTQGLNRQIRRMCEYFDYKVLSLKRIRIMNINLGYLQVGGYRNVTEKEIAGLNELISKSVNTPDDIWNSLEDASDDALDKSIKVKHFKAPGNSYKKNVTTSASNREKIQKDISKKSTNKKGTEVTKLNKETTGKESNKKKNLQKNKIKINTKGKPKENPRENPKGNIKGYSKVNKENKINHLNGGSSNNLYKSRAKVLNKSNKSTSRGSK</sequence>
<evidence type="ECO:0000259" key="6">
    <source>
        <dbReference type="SMART" id="SM00363"/>
    </source>
</evidence>
<dbReference type="InterPro" id="IPR006145">
    <property type="entry name" value="PsdUridine_synth_RsuA/RluA"/>
</dbReference>
<dbReference type="NCBIfam" id="NF007784">
    <property type="entry name" value="PRK10475.1"/>
    <property type="match status" value="1"/>
</dbReference>
<evidence type="ECO:0000313" key="8">
    <source>
        <dbReference type="Proteomes" id="UP000464314"/>
    </source>
</evidence>
<organism evidence="7 8">
    <name type="scientific">Anaerocolumna sedimenticola</name>
    <dbReference type="NCBI Taxonomy" id="2696063"/>
    <lineage>
        <taxon>Bacteria</taxon>
        <taxon>Bacillati</taxon>
        <taxon>Bacillota</taxon>
        <taxon>Clostridia</taxon>
        <taxon>Lachnospirales</taxon>
        <taxon>Lachnospiraceae</taxon>
        <taxon>Anaerocolumna</taxon>
    </lineage>
</organism>
<dbReference type="FunFam" id="3.30.70.1560:FF:000002">
    <property type="entry name" value="Pseudouridine synthase"/>
    <property type="match status" value="1"/>
</dbReference>
<evidence type="ECO:0000313" key="7">
    <source>
        <dbReference type="EMBL" id="QHQ61998.1"/>
    </source>
</evidence>
<name>A0A6P1TRD5_9FIRM</name>
<dbReference type="Pfam" id="PF01479">
    <property type="entry name" value="S4"/>
    <property type="match status" value="1"/>
</dbReference>
<evidence type="ECO:0000256" key="3">
    <source>
        <dbReference type="PROSITE-ProRule" id="PRU00182"/>
    </source>
</evidence>
<dbReference type="PANTHER" id="PTHR47683:SF2">
    <property type="entry name" value="RNA-BINDING S4 DOMAIN-CONTAINING PROTEIN"/>
    <property type="match status" value="1"/>
</dbReference>
<dbReference type="InterPro" id="IPR036986">
    <property type="entry name" value="S4_RNA-bd_sf"/>
</dbReference>
<dbReference type="Gene3D" id="3.30.70.1560">
    <property type="entry name" value="Alpha-L RNA-binding motif"/>
    <property type="match status" value="1"/>
</dbReference>
<dbReference type="CDD" id="cd02554">
    <property type="entry name" value="PseudoU_synth_RluF"/>
    <property type="match status" value="1"/>
</dbReference>
<dbReference type="GO" id="GO:0000455">
    <property type="term" value="P:enzyme-directed rRNA pseudouridine synthesis"/>
    <property type="evidence" value="ECO:0007669"/>
    <property type="project" value="UniProtKB-ARBA"/>
</dbReference>
<keyword evidence="3" id="KW-0694">RNA-binding</keyword>
<feature type="domain" description="RNA-binding S4" evidence="6">
    <location>
        <begin position="18"/>
        <end position="84"/>
    </location>
</feature>
<dbReference type="GO" id="GO:0120159">
    <property type="term" value="F:rRNA pseudouridine synthase activity"/>
    <property type="evidence" value="ECO:0007669"/>
    <property type="project" value="UniProtKB-ARBA"/>
</dbReference>
<reference evidence="7 8" key="1">
    <citation type="submission" date="2020-01" db="EMBL/GenBank/DDBJ databases">
        <title>Genome analysis of Anaerocolumna sp. CBA3638.</title>
        <authorList>
            <person name="Kim J."/>
            <person name="Roh S.W."/>
        </authorList>
    </citation>
    <scope>NUCLEOTIDE SEQUENCE [LARGE SCALE GENOMIC DNA]</scope>
    <source>
        <strain evidence="7 8">CBA3638</strain>
    </source>
</reference>
<dbReference type="NCBIfam" id="TIGR00093">
    <property type="entry name" value="pseudouridine synthase"/>
    <property type="match status" value="1"/>
</dbReference>
<dbReference type="InterPro" id="IPR050343">
    <property type="entry name" value="RsuA_PseudoU_synthase"/>
</dbReference>
<evidence type="ECO:0000256" key="5">
    <source>
        <dbReference type="SAM" id="MobiDB-lite"/>
    </source>
</evidence>
<dbReference type="RefSeq" id="WP_161838823.1">
    <property type="nucleotide sequence ID" value="NZ_CP048000.1"/>
</dbReference>
<dbReference type="FunFam" id="3.10.290.10:FF:000003">
    <property type="entry name" value="Pseudouridine synthase"/>
    <property type="match status" value="1"/>
</dbReference>
<dbReference type="Proteomes" id="UP000464314">
    <property type="component" value="Chromosome"/>
</dbReference>
<dbReference type="InterPro" id="IPR018496">
    <property type="entry name" value="PsdUridine_synth_RsuA/RluB_CS"/>
</dbReference>
<dbReference type="InterPro" id="IPR042092">
    <property type="entry name" value="PsdUridine_s_RsuA/RluB/E/F_cat"/>
</dbReference>
<comment type="similarity">
    <text evidence="1 4">Belongs to the pseudouridine synthase RsuA family.</text>
</comment>
<feature type="compositionally biased region" description="Polar residues" evidence="5">
    <location>
        <begin position="388"/>
        <end position="399"/>
    </location>
</feature>
<dbReference type="EC" id="5.4.99.-" evidence="4"/>
<dbReference type="EMBL" id="CP048000">
    <property type="protein sequence ID" value="QHQ61998.1"/>
    <property type="molecule type" value="Genomic_DNA"/>
</dbReference>
<dbReference type="SMART" id="SM00363">
    <property type="entry name" value="S4"/>
    <property type="match status" value="1"/>
</dbReference>
<feature type="compositionally biased region" description="Basic and acidic residues" evidence="5">
    <location>
        <begin position="293"/>
        <end position="327"/>
    </location>
</feature>
<feature type="compositionally biased region" description="Basic and acidic residues" evidence="5">
    <location>
        <begin position="343"/>
        <end position="352"/>
    </location>
</feature>
<dbReference type="InterPro" id="IPR020103">
    <property type="entry name" value="PsdUridine_synth_cat_dom_sf"/>
</dbReference>
<keyword evidence="2 4" id="KW-0413">Isomerase</keyword>
<gene>
    <name evidence="7" type="primary">rluF</name>
    <name evidence="7" type="ORF">Ana3638_15395</name>
</gene>
<feature type="compositionally biased region" description="Basic residues" evidence="5">
    <location>
        <begin position="328"/>
        <end position="342"/>
    </location>
</feature>
<dbReference type="InterPro" id="IPR020094">
    <property type="entry name" value="TruA/RsuA/RluB/E/F_N"/>
</dbReference>
<dbReference type="PANTHER" id="PTHR47683">
    <property type="entry name" value="PSEUDOURIDINE SYNTHASE FAMILY PROTEIN-RELATED"/>
    <property type="match status" value="1"/>
</dbReference>
<dbReference type="GO" id="GO:0003723">
    <property type="term" value="F:RNA binding"/>
    <property type="evidence" value="ECO:0007669"/>
    <property type="project" value="UniProtKB-KW"/>
</dbReference>
<dbReference type="Pfam" id="PF00849">
    <property type="entry name" value="PseudoU_synth_2"/>
    <property type="match status" value="1"/>
</dbReference>
<dbReference type="CDD" id="cd00165">
    <property type="entry name" value="S4"/>
    <property type="match status" value="1"/>
</dbReference>
<dbReference type="AlphaFoldDB" id="A0A6P1TRD5"/>
<dbReference type="Gene3D" id="3.30.70.580">
    <property type="entry name" value="Pseudouridine synthase I, catalytic domain, N-terminal subdomain"/>
    <property type="match status" value="1"/>
</dbReference>
<keyword evidence="8" id="KW-1185">Reference proteome</keyword>
<protein>
    <recommendedName>
        <fullName evidence="4">Pseudouridine synthase</fullName>
        <ecNumber evidence="4">5.4.99.-</ecNumber>
    </recommendedName>
</protein>
<feature type="region of interest" description="Disordered" evidence="5">
    <location>
        <begin position="284"/>
        <end position="399"/>
    </location>
</feature>
<dbReference type="Gene3D" id="3.10.290.10">
    <property type="entry name" value="RNA-binding S4 domain"/>
    <property type="match status" value="1"/>
</dbReference>
<evidence type="ECO:0000256" key="1">
    <source>
        <dbReference type="ARBA" id="ARBA00008348"/>
    </source>
</evidence>
<dbReference type="KEGG" id="anr:Ana3638_15395"/>